<dbReference type="Proteomes" id="UP000626109">
    <property type="component" value="Unassembled WGS sequence"/>
</dbReference>
<evidence type="ECO:0000256" key="1">
    <source>
        <dbReference type="SAM" id="Phobius"/>
    </source>
</evidence>
<comment type="caution">
    <text evidence="2">The sequence shown here is derived from an EMBL/GenBank/DDBJ whole genome shotgun (WGS) entry which is preliminary data.</text>
</comment>
<keyword evidence="1" id="KW-0472">Membrane</keyword>
<reference evidence="2" key="1">
    <citation type="submission" date="2021-02" db="EMBL/GenBank/DDBJ databases">
        <authorList>
            <person name="Dougan E. K."/>
            <person name="Rhodes N."/>
            <person name="Thang M."/>
            <person name="Chan C."/>
        </authorList>
    </citation>
    <scope>NUCLEOTIDE SEQUENCE</scope>
</reference>
<gene>
    <name evidence="2" type="ORF">PGLA2088_LOCUS29767</name>
</gene>
<evidence type="ECO:0000313" key="3">
    <source>
        <dbReference type="Proteomes" id="UP000626109"/>
    </source>
</evidence>
<feature type="transmembrane region" description="Helical" evidence="1">
    <location>
        <begin position="293"/>
        <end position="319"/>
    </location>
</feature>
<protein>
    <submittedName>
        <fullName evidence="2">Uncharacterized protein</fullName>
    </submittedName>
</protein>
<keyword evidence="1" id="KW-0812">Transmembrane</keyword>
<feature type="non-terminal residue" evidence="2">
    <location>
        <position position="373"/>
    </location>
</feature>
<evidence type="ECO:0000313" key="2">
    <source>
        <dbReference type="EMBL" id="CAE8696291.1"/>
    </source>
</evidence>
<dbReference type="EMBL" id="CAJNNW010028481">
    <property type="protein sequence ID" value="CAE8696291.1"/>
    <property type="molecule type" value="Genomic_DNA"/>
</dbReference>
<keyword evidence="1" id="KW-1133">Transmembrane helix</keyword>
<proteinExistence type="predicted"/>
<feature type="transmembrane region" description="Helical" evidence="1">
    <location>
        <begin position="325"/>
        <end position="358"/>
    </location>
</feature>
<dbReference type="AlphaFoldDB" id="A0A813K7Q0"/>
<accession>A0A813K7Q0</accession>
<sequence>GGALWCTDRQGSVLWSSAAPACQKFDVDAMGVVQGVQNLSQPSSPSMSSANRLRVFHRKRQLRVQQQAAKDPWMPSVACVHPNGFVSWNLPSPKLSPCAAPLTPRKLPLRAPSCRIDPEGHVHDLAGMTPPMSPADSWRTSGRLKLFHRKRHQRLQPASAGAWKLSIDLDGEMHWTMGPEEIDFVRAHSGATTPSMDWNQLERKMSMDSEGVLQRKMSLDSEGVLNLSTLQSPGFRRQRSCSLDSEGIVHDLEAPVGNLYSPASGGVHDRASVDRLKLFHRKRVSRGQVQGSLLSLLLLVLVALVLVLVLVLVLLLLSLSLSLLLWLLLLLLLSLLLLLVLLLLLLLLFLLLSLLLLLSLVRGKTLITRGRES</sequence>
<organism evidence="2 3">
    <name type="scientific">Polarella glacialis</name>
    <name type="common">Dinoflagellate</name>
    <dbReference type="NCBI Taxonomy" id="89957"/>
    <lineage>
        <taxon>Eukaryota</taxon>
        <taxon>Sar</taxon>
        <taxon>Alveolata</taxon>
        <taxon>Dinophyceae</taxon>
        <taxon>Suessiales</taxon>
        <taxon>Suessiaceae</taxon>
        <taxon>Polarella</taxon>
    </lineage>
</organism>
<name>A0A813K7Q0_POLGL</name>